<dbReference type="EMBL" id="JH712072">
    <property type="protein sequence ID" value="EFO15212.1"/>
    <property type="molecule type" value="Genomic_DNA"/>
</dbReference>
<dbReference type="GeneID" id="9950771"/>
<protein>
    <submittedName>
        <fullName evidence="1">Uncharacterized protein</fullName>
    </submittedName>
</protein>
<dbReference type="KEGG" id="loa:LOAG_13302"/>
<name>A0A1S0TJM3_LOALO</name>
<organism evidence="1">
    <name type="scientific">Loa loa</name>
    <name type="common">Eye worm</name>
    <name type="synonym">Filaria loa</name>
    <dbReference type="NCBI Taxonomy" id="7209"/>
    <lineage>
        <taxon>Eukaryota</taxon>
        <taxon>Metazoa</taxon>
        <taxon>Ecdysozoa</taxon>
        <taxon>Nematoda</taxon>
        <taxon>Chromadorea</taxon>
        <taxon>Rhabditida</taxon>
        <taxon>Spirurina</taxon>
        <taxon>Spiruromorpha</taxon>
        <taxon>Filarioidea</taxon>
        <taxon>Onchocercidae</taxon>
        <taxon>Loa</taxon>
    </lineage>
</organism>
<reference evidence="1" key="1">
    <citation type="submission" date="2012-04" db="EMBL/GenBank/DDBJ databases">
        <title>The Genome Sequence of Loa loa.</title>
        <authorList>
            <consortium name="The Broad Institute Genome Sequencing Platform"/>
            <consortium name="Broad Institute Genome Sequencing Center for Infectious Disease"/>
            <person name="Nutman T.B."/>
            <person name="Fink D.L."/>
            <person name="Russ C."/>
            <person name="Young S."/>
            <person name="Zeng Q."/>
            <person name="Gargeya S."/>
            <person name="Alvarado L."/>
            <person name="Berlin A."/>
            <person name="Chapman S.B."/>
            <person name="Chen Z."/>
            <person name="Freedman E."/>
            <person name="Gellesch M."/>
            <person name="Goldberg J."/>
            <person name="Griggs A."/>
            <person name="Gujja S."/>
            <person name="Heilman E.R."/>
            <person name="Heiman D."/>
            <person name="Howarth C."/>
            <person name="Mehta T."/>
            <person name="Neiman D."/>
            <person name="Pearson M."/>
            <person name="Roberts A."/>
            <person name="Saif S."/>
            <person name="Shea T."/>
            <person name="Shenoy N."/>
            <person name="Sisk P."/>
            <person name="Stolte C."/>
            <person name="Sykes S."/>
            <person name="White J."/>
            <person name="Yandava C."/>
            <person name="Haas B."/>
            <person name="Henn M.R."/>
            <person name="Nusbaum C."/>
            <person name="Birren B."/>
        </authorList>
    </citation>
    <scope>NUCLEOTIDE SEQUENCE [LARGE SCALE GENOMIC DNA]</scope>
</reference>
<dbReference type="InParanoid" id="A0A1S0TJM3"/>
<sequence length="164" mass="19005">MRIDTHACDVMLVISCAHVRTHCHPAFLYSNSSLRFSVDFNLYDIKTYPESHLNRNLGSPAISRVMRYFIHRETLFCSPRFLSRSKEKDISCVSHCISIDFEYFKCCNELRLTRYALSIHYNVEETNNFQINGNELKGSHKPLRDSPHLSVVAVSLSDDKRIMA</sequence>
<dbReference type="AlphaFoldDB" id="A0A1S0TJM3"/>
<dbReference type="RefSeq" id="XP_003148857.1">
    <property type="nucleotide sequence ID" value="XM_003148809.1"/>
</dbReference>
<gene>
    <name evidence="1" type="ORF">LOAG_13302</name>
</gene>
<proteinExistence type="predicted"/>
<accession>A0A1S0TJM3</accession>
<dbReference type="CTD" id="9950771"/>
<evidence type="ECO:0000313" key="1">
    <source>
        <dbReference type="EMBL" id="EFO15212.1"/>
    </source>
</evidence>